<comment type="similarity">
    <text evidence="2">Belongs to the glycosyl hydrolase 20 family.</text>
</comment>
<dbReference type="PANTHER" id="PTHR21040">
    <property type="entry name" value="BCDNA.GH04120"/>
    <property type="match status" value="1"/>
</dbReference>
<name>A0A7I4YZX8_HAECO</name>
<evidence type="ECO:0000256" key="3">
    <source>
        <dbReference type="ARBA" id="ARBA00012663"/>
    </source>
</evidence>
<dbReference type="CDD" id="cd06565">
    <property type="entry name" value="GH20_GcnA-like"/>
    <property type="match status" value="1"/>
</dbReference>
<evidence type="ECO:0000256" key="4">
    <source>
        <dbReference type="ARBA" id="ARBA00022801"/>
    </source>
</evidence>
<dbReference type="Proteomes" id="UP000025227">
    <property type="component" value="Unplaced"/>
</dbReference>
<dbReference type="InterPro" id="IPR038901">
    <property type="entry name" value="HEXDC-like"/>
</dbReference>
<evidence type="ECO:0000313" key="8">
    <source>
        <dbReference type="WBParaSite" id="HCON_00158170-00001"/>
    </source>
</evidence>
<organism evidence="7 8">
    <name type="scientific">Haemonchus contortus</name>
    <name type="common">Barber pole worm</name>
    <dbReference type="NCBI Taxonomy" id="6289"/>
    <lineage>
        <taxon>Eukaryota</taxon>
        <taxon>Metazoa</taxon>
        <taxon>Ecdysozoa</taxon>
        <taxon>Nematoda</taxon>
        <taxon>Chromadorea</taxon>
        <taxon>Rhabditida</taxon>
        <taxon>Rhabditina</taxon>
        <taxon>Rhabditomorpha</taxon>
        <taxon>Strongyloidea</taxon>
        <taxon>Trichostrongylidae</taxon>
        <taxon>Haemonchus</taxon>
    </lineage>
</organism>
<evidence type="ECO:0000259" key="6">
    <source>
        <dbReference type="Pfam" id="PF00728"/>
    </source>
</evidence>
<dbReference type="AlphaFoldDB" id="A0A7I4YZX8"/>
<keyword evidence="5" id="KW-0812">Transmembrane</keyword>
<reference evidence="8" key="1">
    <citation type="submission" date="2020-12" db="UniProtKB">
        <authorList>
            <consortium name="WormBaseParasite"/>
        </authorList>
    </citation>
    <scope>IDENTIFICATION</scope>
    <source>
        <strain evidence="8">MHco3</strain>
    </source>
</reference>
<dbReference type="Pfam" id="PF00728">
    <property type="entry name" value="Glyco_hydro_20"/>
    <property type="match status" value="1"/>
</dbReference>
<dbReference type="InterPro" id="IPR017853">
    <property type="entry name" value="GH"/>
</dbReference>
<evidence type="ECO:0000313" key="7">
    <source>
        <dbReference type="Proteomes" id="UP000025227"/>
    </source>
</evidence>
<comment type="catalytic activity">
    <reaction evidence="1">
        <text>Hydrolysis of terminal non-reducing N-acetyl-D-hexosamine residues in N-acetyl-beta-D-hexosaminides.</text>
        <dbReference type="EC" id="3.2.1.52"/>
    </reaction>
</comment>
<dbReference type="Gene3D" id="3.20.20.80">
    <property type="entry name" value="Glycosidases"/>
    <property type="match status" value="1"/>
</dbReference>
<keyword evidence="5" id="KW-1133">Transmembrane helix</keyword>
<keyword evidence="4" id="KW-0378">Hydrolase</keyword>
<evidence type="ECO:0000256" key="1">
    <source>
        <dbReference type="ARBA" id="ARBA00001231"/>
    </source>
</evidence>
<dbReference type="OrthoDB" id="47475at2759"/>
<dbReference type="GO" id="GO:0004563">
    <property type="term" value="F:beta-N-acetylhexosaminidase activity"/>
    <property type="evidence" value="ECO:0007669"/>
    <property type="project" value="UniProtKB-EC"/>
</dbReference>
<evidence type="ECO:0000256" key="2">
    <source>
        <dbReference type="ARBA" id="ARBA00006285"/>
    </source>
</evidence>
<keyword evidence="5" id="KW-0472">Membrane</keyword>
<feature type="domain" description="Glycoside hydrolase family 20 catalytic" evidence="6">
    <location>
        <begin position="186"/>
        <end position="333"/>
    </location>
</feature>
<dbReference type="SUPFAM" id="SSF51445">
    <property type="entry name" value="(Trans)glycosidases"/>
    <property type="match status" value="1"/>
</dbReference>
<dbReference type="PANTHER" id="PTHR21040:SF4">
    <property type="entry name" value="BETA-N-ACETYLHEXOSAMINIDASE"/>
    <property type="match status" value="1"/>
</dbReference>
<dbReference type="WBParaSite" id="HCON_00158170-00001">
    <property type="protein sequence ID" value="HCON_00158170-00001"/>
    <property type="gene ID" value="HCON_00158170"/>
</dbReference>
<dbReference type="InterPro" id="IPR015883">
    <property type="entry name" value="Glyco_hydro_20_cat"/>
</dbReference>
<keyword evidence="7" id="KW-1185">Reference proteome</keyword>
<evidence type="ECO:0000256" key="5">
    <source>
        <dbReference type="SAM" id="Phobius"/>
    </source>
</evidence>
<sequence>IRPQALPGWIIVKLISMCKFPYSRRRRERLFHQLWIYLLLACGVMFLILITLFQEKERFVLVSETEFPIFDDPFPTTYRPPEQVVGLISDGKMDEHSSSIIGPKTDADANILSILPNISLKLDPVLITSGQYHYTNIIVHFDLKGAPPKVGYFLSLLQLVADAGATGILIEWEDMFPWSGELEMVKSTNAYTVAEVQLILKKAQSLGLEVIPLVQTFGHMEWILKYEEFRFLRDDDSYPQVICLGNKKAMNLIKEAIKQVVDMHLPYGIQHFHIGADEAFKYGTCSDSVRLLKKFDKIEDIAMKHIVAVAKYAMSITEGAKILAWHDMIKTFSPTTFRDLEVDKLLELVIWDYSEQLIGVSDDLLLTLGKDFPKVWASSAYKGANFPAATFANLPHYEANNLHWLTYLREYRRLHKFPHFEGIIITGWSRYDHMATLCELLPTGTPSKVVNIQIALIGADKQYDSLSKKTVSIVAKTLANQILGCEEVPSYIQFLDVRECKFPGREVYNTIEYWLQSNLKHQEQFLRDSMEISGWLSRYNYVYNISQNWHLNNIKFELRPRDLYSISKRLGYQMRGLFHVETVDEFLYTKVDPALQKLISYAMALNRLRSIRTYERRPFKIIRKNFAAILEQLEQEQND</sequence>
<feature type="transmembrane region" description="Helical" evidence="5">
    <location>
        <begin position="34"/>
        <end position="53"/>
    </location>
</feature>
<accession>A0A7I4YZX8</accession>
<dbReference type="EC" id="3.2.1.52" evidence="3"/>
<dbReference type="GO" id="GO:0005975">
    <property type="term" value="P:carbohydrate metabolic process"/>
    <property type="evidence" value="ECO:0007669"/>
    <property type="project" value="InterPro"/>
</dbReference>
<protein>
    <recommendedName>
        <fullName evidence="3">beta-N-acetylhexosaminidase</fullName>
        <ecNumber evidence="3">3.2.1.52</ecNumber>
    </recommendedName>
</protein>
<proteinExistence type="inferred from homology"/>